<accession>S4TDS2</accession>
<feature type="transmembrane region" description="Helical" evidence="1">
    <location>
        <begin position="18"/>
        <end position="37"/>
    </location>
</feature>
<proteinExistence type="predicted"/>
<protein>
    <submittedName>
        <fullName evidence="2">Uncharacterized protein</fullName>
    </submittedName>
</protein>
<evidence type="ECO:0000313" key="2">
    <source>
        <dbReference type="EMBL" id="AGA18400.1"/>
    </source>
</evidence>
<keyword evidence="1" id="KW-0472">Membrane</keyword>
<evidence type="ECO:0000256" key="1">
    <source>
        <dbReference type="SAM" id="Phobius"/>
    </source>
</evidence>
<dbReference type="EMBL" id="JX904445">
    <property type="protein sequence ID" value="AGA18400.1"/>
    <property type="molecule type" value="Genomic_DNA"/>
</dbReference>
<reference evidence="2" key="1">
    <citation type="journal article" date="2013" name="ISME J.">
        <title>Previously unknown and highly divergent ssDNA viruses populate the oceans.</title>
        <authorList>
            <person name="Labonte J.M."/>
            <person name="Suttle C.A."/>
        </authorList>
    </citation>
    <scope>NUCLEOTIDE SEQUENCE</scope>
</reference>
<organism evidence="2">
    <name type="scientific">uncultured marine virus</name>
    <dbReference type="NCBI Taxonomy" id="186617"/>
    <lineage>
        <taxon>Viruses</taxon>
        <taxon>environmental samples</taxon>
    </lineage>
</organism>
<keyword evidence="1" id="KW-1133">Transmembrane helix</keyword>
<name>S4TDS2_9VIRU</name>
<keyword evidence="1" id="KW-0812">Transmembrane</keyword>
<sequence>MLCATPIASRLTPASRGFLLRLFYVLTACLTLMLVSVTPTKGFDQLMAMYEHYHVDECLLEVWADCQDLTTSQLITLSVNRSATPIVSRNDVLENRMASTYALAASQGGPAATYQRISVNPDKFLGMKSKDDSTWGSDLANPYQQVYFHASAMPIRETDTGEVYLTFKLTYKCTLREPKSVISS</sequence>